<dbReference type="OrthoDB" id="18896at2759"/>
<feature type="non-terminal residue" evidence="1">
    <location>
        <position position="140"/>
    </location>
</feature>
<name>A0A9P8PYR8_9ASCO</name>
<dbReference type="EMBL" id="JAEUBF010000201">
    <property type="protein sequence ID" value="KAH3680010.1"/>
    <property type="molecule type" value="Genomic_DNA"/>
</dbReference>
<sequence>QKLKDIYSELDDIRLQFLHDLLPQAQKLLAQKQAAALVNRISKLLAPVISNDVGGYLAISSRDEKTGQLFRANKNPENMINLAKVAQNQVFSALASNFPVSNADVSFVPEKCPKLQPALPCHIVVDFKSVSGSSNIVPNG</sequence>
<comment type="caution">
    <text evidence="1">The sequence shown here is derived from an EMBL/GenBank/DDBJ whole genome shotgun (WGS) entry which is preliminary data.</text>
</comment>
<gene>
    <name evidence="1" type="ORF">WICMUC_000577</name>
</gene>
<evidence type="ECO:0000313" key="1">
    <source>
        <dbReference type="EMBL" id="KAH3680010.1"/>
    </source>
</evidence>
<dbReference type="Proteomes" id="UP000769528">
    <property type="component" value="Unassembled WGS sequence"/>
</dbReference>
<accession>A0A9P8PYR8</accession>
<feature type="non-terminal residue" evidence="1">
    <location>
        <position position="1"/>
    </location>
</feature>
<reference evidence="1" key="1">
    <citation type="journal article" date="2021" name="Open Biol.">
        <title>Shared evolutionary footprints suggest mitochondrial oxidative damage underlies multiple complex I losses in fungi.</title>
        <authorList>
            <person name="Schikora-Tamarit M.A."/>
            <person name="Marcet-Houben M."/>
            <person name="Nosek J."/>
            <person name="Gabaldon T."/>
        </authorList>
    </citation>
    <scope>NUCLEOTIDE SEQUENCE</scope>
    <source>
        <strain evidence="1">CBS6341</strain>
    </source>
</reference>
<proteinExistence type="predicted"/>
<protein>
    <submittedName>
        <fullName evidence="1">Uncharacterized protein</fullName>
    </submittedName>
</protein>
<dbReference type="AlphaFoldDB" id="A0A9P8PYR8"/>
<reference evidence="1" key="2">
    <citation type="submission" date="2021-01" db="EMBL/GenBank/DDBJ databases">
        <authorList>
            <person name="Schikora-Tamarit M.A."/>
        </authorList>
    </citation>
    <scope>NUCLEOTIDE SEQUENCE</scope>
    <source>
        <strain evidence="1">CBS6341</strain>
    </source>
</reference>
<organism evidence="1 2">
    <name type="scientific">Wickerhamomyces mucosus</name>
    <dbReference type="NCBI Taxonomy" id="1378264"/>
    <lineage>
        <taxon>Eukaryota</taxon>
        <taxon>Fungi</taxon>
        <taxon>Dikarya</taxon>
        <taxon>Ascomycota</taxon>
        <taxon>Saccharomycotina</taxon>
        <taxon>Saccharomycetes</taxon>
        <taxon>Phaffomycetales</taxon>
        <taxon>Wickerhamomycetaceae</taxon>
        <taxon>Wickerhamomyces</taxon>
    </lineage>
</organism>
<evidence type="ECO:0000313" key="2">
    <source>
        <dbReference type="Proteomes" id="UP000769528"/>
    </source>
</evidence>
<keyword evidence="2" id="KW-1185">Reference proteome</keyword>